<organism evidence="2 3">
    <name type="scientific">Flavobacterium subsaxonicum WB 4.1-42 = DSM 21790</name>
    <dbReference type="NCBI Taxonomy" id="1121898"/>
    <lineage>
        <taxon>Bacteria</taxon>
        <taxon>Pseudomonadati</taxon>
        <taxon>Bacteroidota</taxon>
        <taxon>Flavobacteriia</taxon>
        <taxon>Flavobacteriales</taxon>
        <taxon>Flavobacteriaceae</taxon>
        <taxon>Flavobacterium</taxon>
    </lineage>
</organism>
<name>A0A0A2MZ04_9FLAO</name>
<keyword evidence="1" id="KW-0812">Transmembrane</keyword>
<gene>
    <name evidence="2" type="ORF">Q766_09180</name>
</gene>
<evidence type="ECO:0000256" key="1">
    <source>
        <dbReference type="SAM" id="Phobius"/>
    </source>
</evidence>
<dbReference type="AlphaFoldDB" id="A0A0A2MZ04"/>
<evidence type="ECO:0000313" key="3">
    <source>
        <dbReference type="Proteomes" id="UP000030111"/>
    </source>
</evidence>
<reference evidence="2 3" key="1">
    <citation type="submission" date="2013-09" db="EMBL/GenBank/DDBJ databases">
        <authorList>
            <person name="Zeng Z."/>
            <person name="Chen C."/>
        </authorList>
    </citation>
    <scope>NUCLEOTIDE SEQUENCE [LARGE SCALE GENOMIC DNA]</scope>
    <source>
        <strain evidence="2 3">WB 4.1-42</strain>
    </source>
</reference>
<proteinExistence type="predicted"/>
<evidence type="ECO:0000313" key="2">
    <source>
        <dbReference type="EMBL" id="KGO93455.1"/>
    </source>
</evidence>
<protein>
    <submittedName>
        <fullName evidence="2">Uncharacterized protein</fullName>
    </submittedName>
</protein>
<dbReference type="Proteomes" id="UP000030111">
    <property type="component" value="Unassembled WGS sequence"/>
</dbReference>
<dbReference type="EMBL" id="JRLY01000005">
    <property type="protein sequence ID" value="KGO93455.1"/>
    <property type="molecule type" value="Genomic_DNA"/>
</dbReference>
<keyword evidence="1" id="KW-1133">Transmembrane helix</keyword>
<sequence length="62" mass="7797">MAQTYNNFLDKKRQIKQFVNVLIIFVFKFMIKIKLIVVFWLYYLMLDAFCLTFIYEWFVYYA</sequence>
<comment type="caution">
    <text evidence="2">The sequence shown here is derived from an EMBL/GenBank/DDBJ whole genome shotgun (WGS) entry which is preliminary data.</text>
</comment>
<keyword evidence="3" id="KW-1185">Reference proteome</keyword>
<keyword evidence="1" id="KW-0472">Membrane</keyword>
<feature type="transmembrane region" description="Helical" evidence="1">
    <location>
        <begin position="21"/>
        <end position="43"/>
    </location>
</feature>
<accession>A0A0A2MZ04</accession>